<dbReference type="AlphaFoldDB" id="A0AAJ3RFJ2"/>
<dbReference type="RefSeq" id="WP_033796209.1">
    <property type="nucleotide sequence ID" value="NZ_CM000743.1"/>
</dbReference>
<protein>
    <submittedName>
        <fullName evidence="2">Uncharacterized protein</fullName>
    </submittedName>
</protein>
<organism evidence="2 3">
    <name type="scientific">Bacillus pseudomycoides</name>
    <dbReference type="NCBI Taxonomy" id="64104"/>
    <lineage>
        <taxon>Bacteria</taxon>
        <taxon>Bacillati</taxon>
        <taxon>Bacillota</taxon>
        <taxon>Bacilli</taxon>
        <taxon>Bacillales</taxon>
        <taxon>Bacillaceae</taxon>
        <taxon>Bacillus</taxon>
        <taxon>Bacillus cereus group</taxon>
    </lineage>
</organism>
<dbReference type="EMBL" id="NUTL01000082">
    <property type="protein sequence ID" value="PHE92981.1"/>
    <property type="molecule type" value="Genomic_DNA"/>
</dbReference>
<dbReference type="Proteomes" id="UP001248134">
    <property type="component" value="Unassembled WGS sequence"/>
</dbReference>
<dbReference type="EMBL" id="VLYX01000016">
    <property type="protein sequence ID" value="MDR4327411.1"/>
    <property type="molecule type" value="Genomic_DNA"/>
</dbReference>
<dbReference type="Proteomes" id="UP000221918">
    <property type="component" value="Unassembled WGS sequence"/>
</dbReference>
<name>A0AAJ3RFJ2_9BACI</name>
<gene>
    <name evidence="2" type="ORF">COF81_18545</name>
    <name evidence="1" type="ORF">FOS08_16180</name>
</gene>
<evidence type="ECO:0000313" key="1">
    <source>
        <dbReference type="EMBL" id="MDR4327411.1"/>
    </source>
</evidence>
<reference evidence="1" key="2">
    <citation type="submission" date="2019-07" db="EMBL/GenBank/DDBJ databases">
        <title>Phylogenomic Reclassification of ATCC Bacillus Strains and Various Taxa within the Genus Bacillus.</title>
        <authorList>
            <person name="Riojas M.A."/>
            <person name="Frank A.M."/>
            <person name="Fenn S.L."/>
            <person name="King S.P."/>
            <person name="Brower S.M."/>
            <person name="Hazbon M.H."/>
        </authorList>
    </citation>
    <scope>NUCLEOTIDE SEQUENCE</scope>
    <source>
        <strain evidence="1">NR-12239</strain>
    </source>
</reference>
<sequence>MKKIACLHAHHSNIEYIERAFEVLEVELIHFVDPILSRRIENDKGFGRAQAQNKLKNQLKWIAESNIDAVLREVNVSSIVNQF</sequence>
<proteinExistence type="predicted"/>
<comment type="caution">
    <text evidence="2">The sequence shown here is derived from an EMBL/GenBank/DDBJ whole genome shotgun (WGS) entry which is preliminary data.</text>
</comment>
<evidence type="ECO:0000313" key="3">
    <source>
        <dbReference type="Proteomes" id="UP000221918"/>
    </source>
</evidence>
<evidence type="ECO:0000313" key="2">
    <source>
        <dbReference type="EMBL" id="PHE92981.1"/>
    </source>
</evidence>
<reference evidence="2 3" key="1">
    <citation type="submission" date="2017-09" db="EMBL/GenBank/DDBJ databases">
        <title>Large-scale bioinformatics analysis of Bacillus genomes uncovers conserved roles of natural products in bacterial physiology.</title>
        <authorList>
            <consortium name="Agbiome Team Llc"/>
            <person name="Bleich R.M."/>
            <person name="Grubbs K.J."/>
            <person name="Santa Maria K.C."/>
            <person name="Allen S.E."/>
            <person name="Farag S."/>
            <person name="Shank E.A."/>
            <person name="Bowers A."/>
        </authorList>
    </citation>
    <scope>NUCLEOTIDE SEQUENCE [LARGE SCALE GENOMIC DNA]</scope>
    <source>
        <strain evidence="2 3">AFS037265</strain>
    </source>
</reference>
<accession>A0AAJ3RFJ2</accession>